<evidence type="ECO:0000313" key="3">
    <source>
        <dbReference type="Proteomes" id="UP000295192"/>
    </source>
</evidence>
<accession>A0A484B5S2</accession>
<feature type="compositionally biased region" description="Basic residues" evidence="1">
    <location>
        <begin position="32"/>
        <end position="41"/>
    </location>
</feature>
<feature type="compositionally biased region" description="Basic and acidic residues" evidence="1">
    <location>
        <begin position="1"/>
        <end position="10"/>
    </location>
</feature>
<dbReference type="STRING" id="7232.A0A484B5S2"/>
<organism evidence="2 3">
    <name type="scientific">Drosophila navojoa</name>
    <name type="common">Fruit fly</name>
    <dbReference type="NCBI Taxonomy" id="7232"/>
    <lineage>
        <taxon>Eukaryota</taxon>
        <taxon>Metazoa</taxon>
        <taxon>Ecdysozoa</taxon>
        <taxon>Arthropoda</taxon>
        <taxon>Hexapoda</taxon>
        <taxon>Insecta</taxon>
        <taxon>Pterygota</taxon>
        <taxon>Neoptera</taxon>
        <taxon>Endopterygota</taxon>
        <taxon>Diptera</taxon>
        <taxon>Brachycera</taxon>
        <taxon>Muscomorpha</taxon>
        <taxon>Ephydroidea</taxon>
        <taxon>Drosophilidae</taxon>
        <taxon>Drosophila</taxon>
    </lineage>
</organism>
<proteinExistence type="predicted"/>
<dbReference type="AlphaFoldDB" id="A0A484B5S2"/>
<sequence length="140" mass="16624">MSSHSTEQRTEKKRRRQLKKHNSKAKQQQDKPKKHTKKRLKMSPGNISFDYRLFLYRQELRRSSANQSYLRLSRAKIMLTAELIAKNMCSYNKMCSVDDLKMLSREVQFKKRLCSQVERLEQFQELGLTDVVLNGKRTAL</sequence>
<dbReference type="InterPro" id="IPR007970">
    <property type="entry name" value="DUF733"/>
</dbReference>
<feature type="compositionally biased region" description="Basic residues" evidence="1">
    <location>
        <begin position="11"/>
        <end position="24"/>
    </location>
</feature>
<dbReference type="OMA" id="LIAKNMC"/>
<dbReference type="EMBL" id="LSRL02000121">
    <property type="protein sequence ID" value="TDG43999.1"/>
    <property type="molecule type" value="Genomic_DNA"/>
</dbReference>
<gene>
    <name evidence="2" type="ORF">AWZ03_009548</name>
</gene>
<evidence type="ECO:0000256" key="1">
    <source>
        <dbReference type="SAM" id="MobiDB-lite"/>
    </source>
</evidence>
<reference evidence="2 3" key="1">
    <citation type="journal article" date="2019" name="J. Hered.">
        <title>An Improved Genome Assembly for Drosophila navojoa, the Basal Species in the mojavensis Cluster.</title>
        <authorList>
            <person name="Vanderlinde T."/>
            <person name="Dupim E.G."/>
            <person name="Nazario-Yepiz N.O."/>
            <person name="Carvalho A.B."/>
        </authorList>
    </citation>
    <scope>NUCLEOTIDE SEQUENCE [LARGE SCALE GENOMIC DNA]</scope>
    <source>
        <strain evidence="2">Navoj_Jal97</strain>
        <tissue evidence="2">Whole organism</tissue>
    </source>
</reference>
<comment type="caution">
    <text evidence="2">The sequence shown here is derived from an EMBL/GenBank/DDBJ whole genome shotgun (WGS) entry which is preliminary data.</text>
</comment>
<name>A0A484B5S2_DRONA</name>
<dbReference type="OrthoDB" id="7841061at2759"/>
<evidence type="ECO:0000313" key="2">
    <source>
        <dbReference type="EMBL" id="TDG43999.1"/>
    </source>
</evidence>
<dbReference type="Proteomes" id="UP000295192">
    <property type="component" value="Unassembled WGS sequence"/>
</dbReference>
<dbReference type="Pfam" id="PF05306">
    <property type="entry name" value="DUF733"/>
    <property type="match status" value="1"/>
</dbReference>
<protein>
    <submittedName>
        <fullName evidence="2">Uncharacterized protein</fullName>
    </submittedName>
</protein>
<feature type="region of interest" description="Disordered" evidence="1">
    <location>
        <begin position="1"/>
        <end position="44"/>
    </location>
</feature>
<keyword evidence="3" id="KW-1185">Reference proteome</keyword>